<accession>A0A1X0R0Q2</accession>
<protein>
    <recommendedName>
        <fullName evidence="4 11">Protoporphyrinogen oxidase</fullName>
        <ecNumber evidence="4 11">1.3.3.4</ecNumber>
    </recommendedName>
</protein>
<dbReference type="EMBL" id="KV921942">
    <property type="protein sequence ID" value="ORE05561.1"/>
    <property type="molecule type" value="Genomic_DNA"/>
</dbReference>
<dbReference type="NCBIfam" id="TIGR00562">
    <property type="entry name" value="proto_IX_ox"/>
    <property type="match status" value="1"/>
</dbReference>
<dbReference type="EC" id="1.3.3.4" evidence="4 11"/>
<dbReference type="InterPro" id="IPR002937">
    <property type="entry name" value="Amino_oxidase"/>
</dbReference>
<reference evidence="13" key="1">
    <citation type="journal article" date="2016" name="Proc. Natl. Acad. Sci. U.S.A.">
        <title>Lipid metabolic changes in an early divergent fungus govern the establishment of a mutualistic symbiosis with endobacteria.</title>
        <authorList>
            <person name="Lastovetsky O.A."/>
            <person name="Gaspar M.L."/>
            <person name="Mondo S.J."/>
            <person name="LaButti K.M."/>
            <person name="Sandor L."/>
            <person name="Grigoriev I.V."/>
            <person name="Henry S.A."/>
            <person name="Pawlowska T.E."/>
        </authorList>
    </citation>
    <scope>NUCLEOTIDE SEQUENCE [LARGE SCALE GENOMIC DNA]</scope>
    <source>
        <strain evidence="13">ATCC 52814</strain>
    </source>
</reference>
<proteinExistence type="inferred from homology"/>
<dbReference type="Pfam" id="PF01593">
    <property type="entry name" value="Amino_oxidase"/>
    <property type="match status" value="1"/>
</dbReference>
<evidence type="ECO:0000256" key="9">
    <source>
        <dbReference type="ARBA" id="ARBA00023244"/>
    </source>
</evidence>
<keyword evidence="6 11" id="KW-0274">FAD</keyword>
<dbReference type="GO" id="GO:0006782">
    <property type="term" value="P:protoporphyrinogen IX biosynthetic process"/>
    <property type="evidence" value="ECO:0007669"/>
    <property type="project" value="UniProtKB-UniRule"/>
</dbReference>
<evidence type="ECO:0000256" key="3">
    <source>
        <dbReference type="ARBA" id="ARBA00010551"/>
    </source>
</evidence>
<evidence type="ECO:0000256" key="6">
    <source>
        <dbReference type="ARBA" id="ARBA00022827"/>
    </source>
</evidence>
<evidence type="ECO:0000256" key="8">
    <source>
        <dbReference type="ARBA" id="ARBA00023133"/>
    </source>
</evidence>
<keyword evidence="5 11" id="KW-0285">Flavoprotein</keyword>
<keyword evidence="7 11" id="KW-0560">Oxidoreductase</keyword>
<dbReference type="InterPro" id="IPR036188">
    <property type="entry name" value="FAD/NAD-bd_sf"/>
</dbReference>
<dbReference type="Proteomes" id="UP000242414">
    <property type="component" value="Unassembled WGS sequence"/>
</dbReference>
<evidence type="ECO:0000256" key="11">
    <source>
        <dbReference type="RuleBase" id="RU367069"/>
    </source>
</evidence>
<comment type="catalytic activity">
    <reaction evidence="10 11">
        <text>protoporphyrinogen IX + 3 O2 = protoporphyrin IX + 3 H2O2</text>
        <dbReference type="Rhea" id="RHEA:25576"/>
        <dbReference type="ChEBI" id="CHEBI:15379"/>
        <dbReference type="ChEBI" id="CHEBI:16240"/>
        <dbReference type="ChEBI" id="CHEBI:57306"/>
        <dbReference type="ChEBI" id="CHEBI:57307"/>
        <dbReference type="EC" id="1.3.3.4"/>
    </reaction>
</comment>
<gene>
    <name evidence="13" type="ORF">BCV72DRAFT_138149</name>
</gene>
<evidence type="ECO:0000256" key="5">
    <source>
        <dbReference type="ARBA" id="ARBA00022630"/>
    </source>
</evidence>
<evidence type="ECO:0000256" key="1">
    <source>
        <dbReference type="ARBA" id="ARBA00002600"/>
    </source>
</evidence>
<dbReference type="GO" id="GO:0004729">
    <property type="term" value="F:oxygen-dependent protoporphyrinogen oxidase activity"/>
    <property type="evidence" value="ECO:0007669"/>
    <property type="project" value="UniProtKB-UniRule"/>
</dbReference>
<sequence length="561" mass="62445">MSSVAILGGGISGLSAAYYLARTAPAATKITLIEGKQRVGGWIESRRVTPGNYDNMSRLPPPESATDKDSILFEAGPRTLRPEGINGAILLDMIRHLDLHDENLVTVPKSHPSAKHRYIYYKDSINTLPSDIRSMLLNKPPIMRSVLLAGLLEPFKSSRFDKRGIPKYGQDDESIYSFMKRRFNEHTAIHLMGAVIHGIYAGDIKSLSLKSTLPLLYEAERNYGSVVLGMMKGASYATNTMRERGMAARSRKDDPEWFGRMEKMSVLGFKSGMDTLPKRILNWLSSQENVSIMTNDPVESVQFTDKECKIKTQNAKEIHVDHIISTVPSTTLDTLIRQDLPHLSHNPSADVAVINLAYSPEDTHLDYDGFGFLTPHRDTPFTVPVPGTLGVVFDSNAFPIEAERAIKLTVMIGGSDWKDAFGHIPIDQLDPEDAYKYARKAVSQFLHINAEPRYSMVNLQKQCIPQYLVGHESRMRSLHHALKQKYSHLLSVSGASYLGVSVPDCIKNSRMLVEELLMSGALGSRQKVVTGLGKIDEQLTTEEMKDQVRLSKGNTSVIMKS</sequence>
<comment type="pathway">
    <text evidence="2 11">Porphyrin-containing compound metabolism; protoporphyrin-IX biosynthesis; protoporphyrin-IX from protoporphyrinogen-IX: step 1/1.</text>
</comment>
<comment type="subcellular location">
    <subcellularLocation>
        <location evidence="11">Mitochondrion inner membrane</location>
    </subcellularLocation>
</comment>
<dbReference type="AlphaFoldDB" id="A0A1X0R0Q2"/>
<keyword evidence="8 11" id="KW-0350">Heme biosynthesis</keyword>
<evidence type="ECO:0000313" key="13">
    <source>
        <dbReference type="EMBL" id="ORE05561.1"/>
    </source>
</evidence>
<evidence type="ECO:0000256" key="7">
    <source>
        <dbReference type="ARBA" id="ARBA00023002"/>
    </source>
</evidence>
<evidence type="ECO:0000256" key="4">
    <source>
        <dbReference type="ARBA" id="ARBA00012867"/>
    </source>
</evidence>
<dbReference type="VEuPathDB" id="FungiDB:BCV72DRAFT_138149"/>
<comment type="function">
    <text evidence="1 11">Catalyzes the 6-electron oxidation of protoporphyrinogen-IX to form protoporphyrin-IX.</text>
</comment>
<dbReference type="GO" id="GO:0005743">
    <property type="term" value="C:mitochondrial inner membrane"/>
    <property type="evidence" value="ECO:0007669"/>
    <property type="project" value="UniProtKB-SubCell"/>
</dbReference>
<dbReference type="PANTHER" id="PTHR42923:SF3">
    <property type="entry name" value="PROTOPORPHYRINOGEN OXIDASE"/>
    <property type="match status" value="1"/>
</dbReference>
<evidence type="ECO:0000256" key="2">
    <source>
        <dbReference type="ARBA" id="ARBA00005073"/>
    </source>
</evidence>
<comment type="similarity">
    <text evidence="3 11">Belongs to the protoporphyrinogen/coproporphyrinogen oxidase family. Protoporphyrinogen oxidase subfamily.</text>
</comment>
<evidence type="ECO:0000259" key="12">
    <source>
        <dbReference type="Pfam" id="PF01593"/>
    </source>
</evidence>
<dbReference type="PANTHER" id="PTHR42923">
    <property type="entry name" value="PROTOPORPHYRINOGEN OXIDASE"/>
    <property type="match status" value="1"/>
</dbReference>
<keyword evidence="9 11" id="KW-0627">Porphyrin biosynthesis</keyword>
<evidence type="ECO:0000256" key="10">
    <source>
        <dbReference type="ARBA" id="ARBA00047554"/>
    </source>
</evidence>
<dbReference type="Gene3D" id="3.50.50.60">
    <property type="entry name" value="FAD/NAD(P)-binding domain"/>
    <property type="match status" value="1"/>
</dbReference>
<feature type="domain" description="Amine oxidase" evidence="12">
    <location>
        <begin position="11"/>
        <end position="474"/>
    </location>
</feature>
<organism evidence="13">
    <name type="scientific">Rhizopus microsporus var. microsporus</name>
    <dbReference type="NCBI Taxonomy" id="86635"/>
    <lineage>
        <taxon>Eukaryota</taxon>
        <taxon>Fungi</taxon>
        <taxon>Fungi incertae sedis</taxon>
        <taxon>Mucoromycota</taxon>
        <taxon>Mucoromycotina</taxon>
        <taxon>Mucoromycetes</taxon>
        <taxon>Mucorales</taxon>
        <taxon>Mucorineae</taxon>
        <taxon>Rhizopodaceae</taxon>
        <taxon>Rhizopus</taxon>
    </lineage>
</organism>
<dbReference type="OrthoDB" id="438553at2759"/>
<dbReference type="SUPFAM" id="SSF51905">
    <property type="entry name" value="FAD/NAD(P)-binding domain"/>
    <property type="match status" value="1"/>
</dbReference>
<comment type="cofactor">
    <cofactor evidence="11">
        <name>FAD</name>
        <dbReference type="ChEBI" id="CHEBI:57692"/>
    </cofactor>
    <text evidence="11">Binds 1 FAD per subunit.</text>
</comment>
<dbReference type="UniPathway" id="UPA00251">
    <property type="reaction ID" value="UER00324"/>
</dbReference>
<dbReference type="InterPro" id="IPR050464">
    <property type="entry name" value="Zeta_carotene_desat/Oxidored"/>
</dbReference>
<dbReference type="InterPro" id="IPR004572">
    <property type="entry name" value="Protoporphyrinogen_oxidase"/>
</dbReference>
<name>A0A1X0R0Q2_RHIZD</name>
<dbReference type="SUPFAM" id="SSF54373">
    <property type="entry name" value="FAD-linked reductases, C-terminal domain"/>
    <property type="match status" value="1"/>
</dbReference>